<dbReference type="RefSeq" id="WP_377317221.1">
    <property type="nucleotide sequence ID" value="NZ_JBHUIY010000026.1"/>
</dbReference>
<dbReference type="Proteomes" id="UP001597296">
    <property type="component" value="Unassembled WGS sequence"/>
</dbReference>
<dbReference type="GO" id="GO:0016874">
    <property type="term" value="F:ligase activity"/>
    <property type="evidence" value="ECO:0007669"/>
    <property type="project" value="UniProtKB-KW"/>
</dbReference>
<proteinExistence type="inferred from homology"/>
<sequence>MIERLTGLHSSAVDLSLDRLRRLLDDLGQPQEHLPPVIHVAGTNGKGSTVAFLRALAEAAGQRVHAYTSPHLVRFAERIRIAGTLPDDTALIALLEEVEAVNEGRPISFFEITTAAALLAFSRTPAELCLLETGMGGRLDATNVVARPAVTVLTPIGLDHQAFLGPDLAAIATEKAGILKPGVPAVSAVQPPAAAAVIAARAAELGCPLTIARPRPDLPPLPLPGRFQRDNAALALTTAAILGRFPADPAALAGATWPARLHRLTHGPLPALLPPDWELWLDGAHNPHAAAALAEQCASWSDRPLGLVLGLLAAKDAESVLRPLLPHVTALRTVHFTSAQLRLTAATAAPAETVAETARIAGARDAAPSTDVTAALIDLRTRLPGPARILIAGSLYLAGTILTDNG</sequence>
<keyword evidence="3" id="KW-0479">Metal-binding</keyword>
<keyword evidence="9" id="KW-1185">Reference proteome</keyword>
<dbReference type="PROSITE" id="PS01012">
    <property type="entry name" value="FOLYLPOLYGLU_SYNT_2"/>
    <property type="match status" value="1"/>
</dbReference>
<keyword evidence="5" id="KW-0067">ATP-binding</keyword>
<evidence type="ECO:0000313" key="8">
    <source>
        <dbReference type="EMBL" id="MFD2234722.1"/>
    </source>
</evidence>
<dbReference type="SUPFAM" id="SSF53244">
    <property type="entry name" value="MurD-like peptide ligases, peptide-binding domain"/>
    <property type="match status" value="1"/>
</dbReference>
<evidence type="ECO:0000256" key="2">
    <source>
        <dbReference type="ARBA" id="ARBA00022598"/>
    </source>
</evidence>
<evidence type="ECO:0000256" key="5">
    <source>
        <dbReference type="ARBA" id="ARBA00022840"/>
    </source>
</evidence>
<evidence type="ECO:0000256" key="1">
    <source>
        <dbReference type="ARBA" id="ARBA00008276"/>
    </source>
</evidence>
<protein>
    <submittedName>
        <fullName evidence="8">Bifunctional folylpolyglutamate synthase/dihydrofolate synthase</fullName>
        <ecNumber evidence="8">6.3.2.-</ecNumber>
    </submittedName>
</protein>
<dbReference type="EC" id="6.3.2.-" evidence="8"/>
<dbReference type="Gene3D" id="3.40.1190.10">
    <property type="entry name" value="Mur-like, catalytic domain"/>
    <property type="match status" value="1"/>
</dbReference>
<dbReference type="InterPro" id="IPR001645">
    <property type="entry name" value="Folylpolyglutamate_synth"/>
</dbReference>
<dbReference type="PIRSF" id="PIRSF001563">
    <property type="entry name" value="Folylpolyglu_synth"/>
    <property type="match status" value="1"/>
</dbReference>
<keyword evidence="4" id="KW-0547">Nucleotide-binding</keyword>
<accession>A0ABW5CFG3</accession>
<dbReference type="NCBIfam" id="TIGR01499">
    <property type="entry name" value="folC"/>
    <property type="match status" value="1"/>
</dbReference>
<dbReference type="InterPro" id="IPR036565">
    <property type="entry name" value="Mur-like_cat_sf"/>
</dbReference>
<keyword evidence="2 8" id="KW-0436">Ligase</keyword>
<evidence type="ECO:0000259" key="7">
    <source>
        <dbReference type="Pfam" id="PF08245"/>
    </source>
</evidence>
<dbReference type="PANTHER" id="PTHR11136">
    <property type="entry name" value="FOLYLPOLYGLUTAMATE SYNTHASE-RELATED"/>
    <property type="match status" value="1"/>
</dbReference>
<dbReference type="EMBL" id="JBHUIY010000026">
    <property type="protein sequence ID" value="MFD2234722.1"/>
    <property type="molecule type" value="Genomic_DNA"/>
</dbReference>
<keyword evidence="6" id="KW-0460">Magnesium</keyword>
<dbReference type="Pfam" id="PF08245">
    <property type="entry name" value="Mur_ligase_M"/>
    <property type="match status" value="1"/>
</dbReference>
<evidence type="ECO:0000256" key="3">
    <source>
        <dbReference type="ARBA" id="ARBA00022723"/>
    </source>
</evidence>
<dbReference type="InterPro" id="IPR013221">
    <property type="entry name" value="Mur_ligase_cen"/>
</dbReference>
<name>A0ABW5CFG3_9PROT</name>
<dbReference type="InterPro" id="IPR036615">
    <property type="entry name" value="Mur_ligase_C_dom_sf"/>
</dbReference>
<comment type="caution">
    <text evidence="8">The sequence shown here is derived from an EMBL/GenBank/DDBJ whole genome shotgun (WGS) entry which is preliminary data.</text>
</comment>
<comment type="similarity">
    <text evidence="1">Belongs to the folylpolyglutamate synthase family.</text>
</comment>
<evidence type="ECO:0000256" key="6">
    <source>
        <dbReference type="ARBA" id="ARBA00022842"/>
    </source>
</evidence>
<organism evidence="8 9">
    <name type="scientific">Phaeospirillum tilakii</name>
    <dbReference type="NCBI Taxonomy" id="741673"/>
    <lineage>
        <taxon>Bacteria</taxon>
        <taxon>Pseudomonadati</taxon>
        <taxon>Pseudomonadota</taxon>
        <taxon>Alphaproteobacteria</taxon>
        <taxon>Rhodospirillales</taxon>
        <taxon>Rhodospirillaceae</taxon>
        <taxon>Phaeospirillum</taxon>
    </lineage>
</organism>
<reference evidence="9" key="1">
    <citation type="journal article" date="2019" name="Int. J. Syst. Evol. Microbiol.">
        <title>The Global Catalogue of Microorganisms (GCM) 10K type strain sequencing project: providing services to taxonomists for standard genome sequencing and annotation.</title>
        <authorList>
            <consortium name="The Broad Institute Genomics Platform"/>
            <consortium name="The Broad Institute Genome Sequencing Center for Infectious Disease"/>
            <person name="Wu L."/>
            <person name="Ma J."/>
        </authorList>
    </citation>
    <scope>NUCLEOTIDE SEQUENCE [LARGE SCALE GENOMIC DNA]</scope>
    <source>
        <strain evidence="9">KCTC 15012</strain>
    </source>
</reference>
<dbReference type="InterPro" id="IPR018109">
    <property type="entry name" value="Folylpolyglutamate_synth_CS"/>
</dbReference>
<dbReference type="PANTHER" id="PTHR11136:SF0">
    <property type="entry name" value="DIHYDROFOLATE SYNTHETASE-RELATED"/>
    <property type="match status" value="1"/>
</dbReference>
<gene>
    <name evidence="8" type="ORF">ACFSNB_12985</name>
</gene>
<evidence type="ECO:0000256" key="4">
    <source>
        <dbReference type="ARBA" id="ARBA00022741"/>
    </source>
</evidence>
<dbReference type="SUPFAM" id="SSF53623">
    <property type="entry name" value="MurD-like peptide ligases, catalytic domain"/>
    <property type="match status" value="1"/>
</dbReference>
<evidence type="ECO:0000313" key="9">
    <source>
        <dbReference type="Proteomes" id="UP001597296"/>
    </source>
</evidence>
<dbReference type="Gene3D" id="3.90.190.20">
    <property type="entry name" value="Mur ligase, C-terminal domain"/>
    <property type="match status" value="1"/>
</dbReference>
<feature type="domain" description="Mur ligase central" evidence="7">
    <location>
        <begin position="40"/>
        <end position="180"/>
    </location>
</feature>